<dbReference type="InterPro" id="IPR034085">
    <property type="entry name" value="TOG"/>
</dbReference>
<dbReference type="PROSITE" id="PS51914">
    <property type="entry name" value="MRH"/>
    <property type="match status" value="1"/>
</dbReference>
<comment type="caution">
    <text evidence="9">The sequence shown here is derived from an EMBL/GenBank/DDBJ whole genome shotgun (WGS) entry which is preliminary data.</text>
</comment>
<dbReference type="Pfam" id="PF13513">
    <property type="entry name" value="HEAT_EZ"/>
    <property type="match status" value="1"/>
</dbReference>
<dbReference type="Pfam" id="PF24987">
    <property type="entry name" value="HEAT_EF3_N"/>
    <property type="match status" value="2"/>
</dbReference>
<comment type="similarity">
    <text evidence="1">Belongs to the GCN1 family.</text>
</comment>
<evidence type="ECO:0000256" key="4">
    <source>
        <dbReference type="ARBA" id="ARBA00022737"/>
    </source>
</evidence>
<keyword evidence="3" id="KW-0732">Signal</keyword>
<dbReference type="Pfam" id="PF24984">
    <property type="entry name" value="HEAT_EF3_GNC1"/>
    <property type="match status" value="1"/>
</dbReference>
<dbReference type="FunFam" id="1.25.10.10:FF:000096">
    <property type="entry name" value="eIF-2-alpha kinase activator gcn1"/>
    <property type="match status" value="1"/>
</dbReference>
<dbReference type="FunFam" id="1.25.10.10:FF:000090">
    <property type="entry name" value="eIF-2-alpha kinase activator GCN1"/>
    <property type="match status" value="1"/>
</dbReference>
<dbReference type="Proteomes" id="UP000663829">
    <property type="component" value="Unassembled WGS sequence"/>
</dbReference>
<sequence>MKLSTCTGLNKAHNVVETLEDLESNIRTEISDDFVKKMLILSHLVLFITFISYGHTTLDDEILYDITWQPELPELEIENELIVVSKRKEKYACSLPNVRTTQPMDTYWSYELCHGMHIRQYHDVKVAGKKSTIQEYFLGYYQFQKHDVISDEDGRQVIKTHHKIIEGRSTPALPVRYTHGTPCDIHSNQPRETLVLYVCDDKGNDAVISIEEVSSCYYELIVVSRWLCSLPAFTPFEKIRQSISCYPKENAYQKPRNLKKLEYKRQQSWKTGGHAQFTVSFLHQEGDLYILSNLTFFVLKMTILDGSTVIVSYQFSEEPDVDAIAEAVMKTTSKLTPQFLEQQQQQQQTDDEQTQPTNSPLHENTNRVTDTPITGTLGSDVDKEFIKGFLSGRECLPGVHRTSILLGKWNEEKHIEWINANPKKRPLANINERTFISLYYTDGDICDLTKKPRVVEVKLRCLQQTEKSHATSVYLVEPEPCSYVMGLLDLSTTMEQLKNFIRFGFSSSPKTRSNVINELIESFKINDLPDPALKILGQAIGQLIPMYTDTPSKVLLSNLIYELVLNYKQRSIKPIVQSFDNLSHTSCKLNPHRSVHTQADYSLVYLIRLLTAWEKCNNTSGDGNDEEVNKSIMLIFARYLCTILADSSSPGMTVANKRITQLFKQIPSLVERWLKYLQSSEPDLAYLGLTSVLLHHFKTSENDKQRYEEAKTLGIDLYCKLVLGTRTKPYDSALNPCNEIIDSIDLNSFNTKVYPVLSRSLLRNPEVIIEGPLVSKSESLEKAALDCFRSLSRQISSGEVVIEITTYLFNVLQGTDQKIGKLSVISQRQNILSAIGTLSFSSSSISQQAILQLLEKHFYPLIQQEVHEGLICHMLQQMAGWCTRLNTVQPSLTEFFKKGLEQKSASSVTRVAYLQCMLGTYKEDNLLLLIPIHQTLVQSYERGINQPTLISCVHEALLVALIFVSIVQIDSRYGVQTYFQFYEKLCVTQKIQNMFPYTRTFINLIMNTSYDTRRYAYDILRRLVNNLQSETDICNSILDSLTSYLEHLSQTMNETAMTINDETNTYTKAMKALEETLICLATALKTQSDDVKAVRPNIDCLYITATFLNGISTRSIQSLLVSTKSLLVCCLSSNTFSITGVNLWQKIIYYIFNKDYSKVNDYLQNNVDILVDTCTTSSNNLLTETQMDAISLLCSLRPLLFIRKFLLSTFNRLESDRYRMVTKRDYEIMQTPDGELYDKNLMETILKHEVKDTGNIKRESKNYSYKEQMAAVELAKEISKKKNEPHQLSKKQEEMLQTALDNERVIRTNVKKIDYDAKNVFLILTHIIDGALEYIMPYIGEILSKIWPTFQSPLTFVYARDLYVRLVPIVFLEEENTFGNSVAYLAIRLNSFDDNMMKQQIDLRWTQEPVSAAIDRVLKRLQKHVNYEKTVNQMCLARLDYCLPLFKNIVRQEMCTNEWTSIILDICKEYFSCVSQTDQNNHPSLIPRRDLFRLFLDINATSKSVQIQNEATDMLQKLCELCCNYETDDDIQVLIENIKSPIPSVRESCVLSLKKLVTRLKLHPKVEHNIARRLYIACEDPEERVQKVASELWPECGLNVKYEHVQNFLEDVINIEGAVRDATSRALPKLLQSSYPELVPFILNDLFEIHEKKNDLPPPAVDQFGRLIQTKQIDTWEPRAGIAACLYHMAPLVGNNIQDLFQFYVPKALNDRNDLVSSEMLKAATKTIDLHGKDNLNMLLQIMEDFLKQAPKTADYDSVRQNVVILMGKLAKDMDKDSAKVKNILGQLISTLNTPSQQVQAAVADCLPPLVPAIKDEAGVYVKQLMNCMLQSDDYAEKKGAAYGLAGFIKGLGILAVKQYNVLDELTEAIQDKTNAKRREGALFGLEMLTTMLGRLFEVYIVNILPNLLLSFGDSDVKVREAAEDCARAIMSKLTSHGVKIVLPGLLKGLESDLWRTKCGAVELLGAMAHCAPKQLSTCLPSIVPKLIEVLTDSHLRVQKSGTQALKQIGSVIKNPEIQAIVPILLEALQEPTKKTQACLHTLIETRFVHFIDAPSLALILPVLERSFQNRSTETRKMAAQIIGNIYSLTDSKDLAPYLPSILPGLKTSLLDPVPEVRAVAAHALGTMVRAMGEEAFQEIVPWLMEHLVLESSSVDRSGAAQGLSEVIYGLGADRLEKSMREIIERSQQNDLAPHVRDGYMMMFIYLPISFGDSFIPYVGKIIQPILKGLADESEYVRETALKAGQRIVNSYAETAISLFVPELEQGLFDDNWRIRYSSVLLLGELLFKISGVTGKATTESVDEDDNFGTEHGLHAVTQALSRDRRDRVLSGLYMGRSDIALTVRQSALHVWKTIISNTPRTLREILQTLFSLLLGCLASSNFDKRQIAARTLGDLVRKLGERVLPEIIPILEKGLDSPHSDQRQGVCIGLSEIMAACSKDYVIAFSGTIIPTVKRALLDPLSEVRQSAAKTFDNLYTSIGTQSLDDILPYLLNAMQADLSIQQNGNDDDSKKNEQEQQRDYALDALQRIMQLKSRVVLPYLVPHLTAPPVDIRALASLTLVGGEALARHLNRIMQAVVNHIADEKDATLKQQHLAYAEQLIAAITDADGIQMIIRELQEYCRSPKQHVRLVSITLLFTFCKQSKGNYQDHIDDLIRICVSLLNDDNEQILNMAWDCLDIIIKDLDQLELQKRLSVVRQALRSVASDVKERGRLPGLCIPKKGIGCILPIFKECILNGPPELRESGSYGLNEAILLSDSDSLKVSVMHVTGPLIRVLGERFSTNIKVAILETLSTFMSKVGVQLKPFLPQLQPTLLKGLNDPARAVRVRAAYALSLLTVIHVRIDPIFTELLNGLKTNDDISFKETYLMALRSCLTVVGSKVSDDIRKQISRSLLTLLSNENDNLRLLTAGCLGATYVFFTADEFPSIINELLSDVKSSSDWRSKQARIVLLATMFKDMSRSENVEISKTKILPPSVIEFFSIRALAFYIKWRIVQKFEVENLPLNSLARCSNHQSNDVKNLAVCSVEYVAKTVDDLLPTNVLRMLVPMLVNSSKEKATVVRTNSEIALIALLQMDKNKESALICLNSLDVGMREALQEVITKNLQRLVSQHDFKTVHGKVTDIDETNIS</sequence>
<dbReference type="FunFam" id="1.25.10.10:FF:000162">
    <property type="entry name" value="GCN1, eIF2 alpha kinase activator homolog"/>
    <property type="match status" value="1"/>
</dbReference>
<dbReference type="SMART" id="SM01349">
    <property type="entry name" value="TOG"/>
    <property type="match status" value="1"/>
</dbReference>
<feature type="repeat" description="HEAT" evidence="6">
    <location>
        <begin position="1983"/>
        <end position="2020"/>
    </location>
</feature>
<feature type="repeat" description="HEAT" evidence="6">
    <location>
        <begin position="2450"/>
        <end position="2487"/>
    </location>
</feature>
<dbReference type="PANTHER" id="PTHR23346">
    <property type="entry name" value="TRANSLATIONAL ACTIVATOR GCN1-RELATED"/>
    <property type="match status" value="1"/>
</dbReference>
<evidence type="ECO:0000313" key="10">
    <source>
        <dbReference type="EMBL" id="CAF3651046.1"/>
    </source>
</evidence>
<evidence type="ECO:0000256" key="3">
    <source>
        <dbReference type="ARBA" id="ARBA00022729"/>
    </source>
</evidence>
<dbReference type="EMBL" id="CAJOBC010001048">
    <property type="protein sequence ID" value="CAF3651046.1"/>
    <property type="molecule type" value="Genomic_DNA"/>
</dbReference>
<keyword evidence="11" id="KW-1185">Reference proteome</keyword>
<evidence type="ECO:0000256" key="1">
    <source>
        <dbReference type="ARBA" id="ARBA00007366"/>
    </source>
</evidence>
<keyword evidence="4" id="KW-0677">Repeat</keyword>
<protein>
    <recommendedName>
        <fullName evidence="8">MRH domain-containing protein</fullName>
    </recommendedName>
</protein>
<feature type="repeat" description="HEAT" evidence="6">
    <location>
        <begin position="2102"/>
        <end position="2139"/>
    </location>
</feature>
<dbReference type="InterPro" id="IPR021133">
    <property type="entry name" value="HEAT_type_2"/>
</dbReference>
<feature type="domain" description="MRH" evidence="8">
    <location>
        <begin position="91"/>
        <end position="230"/>
    </location>
</feature>
<dbReference type="PROSITE" id="PS50077">
    <property type="entry name" value="HEAT_REPEAT"/>
    <property type="match status" value="3"/>
</dbReference>
<organism evidence="9 11">
    <name type="scientific">Didymodactylos carnosus</name>
    <dbReference type="NCBI Taxonomy" id="1234261"/>
    <lineage>
        <taxon>Eukaryota</taxon>
        <taxon>Metazoa</taxon>
        <taxon>Spiralia</taxon>
        <taxon>Gnathifera</taxon>
        <taxon>Rotifera</taxon>
        <taxon>Eurotatoria</taxon>
        <taxon>Bdelloidea</taxon>
        <taxon>Philodinida</taxon>
        <taxon>Philodinidae</taxon>
        <taxon>Didymodactylos</taxon>
    </lineage>
</organism>
<dbReference type="GO" id="GO:0034198">
    <property type="term" value="P:cellular response to amino acid starvation"/>
    <property type="evidence" value="ECO:0007669"/>
    <property type="project" value="TreeGrafter"/>
</dbReference>
<dbReference type="EMBL" id="CAJNOQ010001048">
    <property type="protein sequence ID" value="CAF0863474.1"/>
    <property type="molecule type" value="Genomic_DNA"/>
</dbReference>
<evidence type="ECO:0000313" key="11">
    <source>
        <dbReference type="Proteomes" id="UP000663829"/>
    </source>
</evidence>
<dbReference type="Pfam" id="PF23271">
    <property type="entry name" value="HEAT_GCN1"/>
    <property type="match status" value="1"/>
</dbReference>
<gene>
    <name evidence="9" type="ORF">GPM918_LOCUS6711</name>
    <name evidence="10" type="ORF">SRO942_LOCUS6711</name>
</gene>
<dbReference type="InterPro" id="IPR011989">
    <property type="entry name" value="ARM-like"/>
</dbReference>
<dbReference type="InterPro" id="IPR012913">
    <property type="entry name" value="OS9-like_dom"/>
</dbReference>
<dbReference type="InterPro" id="IPR057546">
    <property type="entry name" value="HEAT_GCN1"/>
</dbReference>
<evidence type="ECO:0000256" key="7">
    <source>
        <dbReference type="SAM" id="MobiDB-lite"/>
    </source>
</evidence>
<keyword evidence="5" id="KW-1015">Disulfide bond</keyword>
<evidence type="ECO:0000256" key="5">
    <source>
        <dbReference type="ARBA" id="ARBA00023157"/>
    </source>
</evidence>
<dbReference type="InterPro" id="IPR009011">
    <property type="entry name" value="Man6P_isomerase_rcpt-bd_dom_sf"/>
</dbReference>
<reference evidence="9" key="1">
    <citation type="submission" date="2021-02" db="EMBL/GenBank/DDBJ databases">
        <authorList>
            <person name="Nowell W R."/>
        </authorList>
    </citation>
    <scope>NUCLEOTIDE SEQUENCE</scope>
</reference>
<name>A0A813XE15_9BILA</name>
<dbReference type="InterPro" id="IPR016024">
    <property type="entry name" value="ARM-type_fold"/>
</dbReference>
<proteinExistence type="inferred from homology"/>
<evidence type="ECO:0000259" key="8">
    <source>
        <dbReference type="PROSITE" id="PS51914"/>
    </source>
</evidence>
<dbReference type="PANTHER" id="PTHR23346:SF7">
    <property type="entry name" value="STALLED RIBOSOME SENSOR GCN1"/>
    <property type="match status" value="1"/>
</dbReference>
<dbReference type="InterPro" id="IPR056810">
    <property type="entry name" value="GNC1-like_N"/>
</dbReference>
<dbReference type="Gene3D" id="2.70.130.10">
    <property type="entry name" value="Mannose-6-phosphate receptor binding domain"/>
    <property type="match status" value="2"/>
</dbReference>
<dbReference type="GO" id="GO:0005829">
    <property type="term" value="C:cytosol"/>
    <property type="evidence" value="ECO:0007669"/>
    <property type="project" value="TreeGrafter"/>
</dbReference>
<feature type="compositionally biased region" description="Polar residues" evidence="7">
    <location>
        <begin position="356"/>
        <end position="376"/>
    </location>
</feature>
<keyword evidence="2" id="KW-0597">Phosphoprotein</keyword>
<accession>A0A813XE15</accession>
<dbReference type="Pfam" id="PF24993">
    <property type="entry name" value="GNC1_N"/>
    <property type="match status" value="1"/>
</dbReference>
<dbReference type="Pfam" id="PF25801">
    <property type="entry name" value="HEAT_GCN1_C_2"/>
    <property type="match status" value="1"/>
</dbReference>
<evidence type="ECO:0000256" key="6">
    <source>
        <dbReference type="PROSITE-ProRule" id="PRU00103"/>
    </source>
</evidence>
<feature type="region of interest" description="Disordered" evidence="7">
    <location>
        <begin position="340"/>
        <end position="376"/>
    </location>
</feature>
<evidence type="ECO:0000313" key="9">
    <source>
        <dbReference type="EMBL" id="CAF0863474.1"/>
    </source>
</evidence>
<dbReference type="Pfam" id="PF07915">
    <property type="entry name" value="PRKCSH"/>
    <property type="match status" value="1"/>
</dbReference>
<dbReference type="OrthoDB" id="5148094at2759"/>
<dbReference type="SUPFAM" id="SSF50911">
    <property type="entry name" value="Mannose 6-phosphate receptor domain"/>
    <property type="match status" value="1"/>
</dbReference>
<evidence type="ECO:0000256" key="2">
    <source>
        <dbReference type="ARBA" id="ARBA00022553"/>
    </source>
</evidence>
<dbReference type="SUPFAM" id="SSF48371">
    <property type="entry name" value="ARM repeat"/>
    <property type="match status" value="5"/>
</dbReference>
<dbReference type="Gene3D" id="1.25.10.10">
    <property type="entry name" value="Leucine-rich Repeat Variant"/>
    <property type="match status" value="8"/>
</dbReference>
<dbReference type="InterPro" id="IPR044865">
    <property type="entry name" value="MRH_dom"/>
</dbReference>
<dbReference type="GO" id="GO:0019887">
    <property type="term" value="F:protein kinase regulator activity"/>
    <property type="evidence" value="ECO:0007669"/>
    <property type="project" value="TreeGrafter"/>
</dbReference>
<dbReference type="GO" id="GO:0006417">
    <property type="term" value="P:regulation of translation"/>
    <property type="evidence" value="ECO:0007669"/>
    <property type="project" value="TreeGrafter"/>
</dbReference>
<dbReference type="Proteomes" id="UP000681722">
    <property type="component" value="Unassembled WGS sequence"/>
</dbReference>
<dbReference type="GO" id="GO:0012505">
    <property type="term" value="C:endomembrane system"/>
    <property type="evidence" value="ECO:0007669"/>
    <property type="project" value="UniProtKB-ARBA"/>
</dbReference>